<protein>
    <recommendedName>
        <fullName evidence="3">Glycosyl transferase family 8</fullName>
    </recommendedName>
</protein>
<dbReference type="InterPro" id="IPR045499">
    <property type="entry name" value="DUF6492"/>
</dbReference>
<dbReference type="RefSeq" id="WP_074232104.1">
    <property type="nucleotide sequence ID" value="NZ_FSRQ01000005.1"/>
</dbReference>
<dbReference type="OrthoDB" id="5419196at2"/>
<name>A0A1N6IZ45_9FLAO</name>
<dbReference type="EMBL" id="FSRQ01000005">
    <property type="protein sequence ID" value="SIO37330.1"/>
    <property type="molecule type" value="Genomic_DNA"/>
</dbReference>
<dbReference type="AlphaFoldDB" id="A0A1N6IZ45"/>
<evidence type="ECO:0000313" key="1">
    <source>
        <dbReference type="EMBL" id="SIO37330.1"/>
    </source>
</evidence>
<evidence type="ECO:0008006" key="3">
    <source>
        <dbReference type="Google" id="ProtNLM"/>
    </source>
</evidence>
<dbReference type="Proteomes" id="UP000184782">
    <property type="component" value="Unassembled WGS sequence"/>
</dbReference>
<organism evidence="1 2">
    <name type="scientific">Chryseobacterium scophthalmum</name>
    <dbReference type="NCBI Taxonomy" id="59733"/>
    <lineage>
        <taxon>Bacteria</taxon>
        <taxon>Pseudomonadati</taxon>
        <taxon>Bacteroidota</taxon>
        <taxon>Flavobacteriia</taxon>
        <taxon>Flavobacteriales</taxon>
        <taxon>Weeksellaceae</taxon>
        <taxon>Chryseobacterium group</taxon>
        <taxon>Chryseobacterium</taxon>
    </lineage>
</organism>
<reference evidence="2" key="1">
    <citation type="submission" date="2016-12" db="EMBL/GenBank/DDBJ databases">
        <authorList>
            <person name="Varghese N."/>
            <person name="Submissions S."/>
        </authorList>
    </citation>
    <scope>NUCLEOTIDE SEQUENCE [LARGE SCALE GENOMIC DNA]</scope>
    <source>
        <strain evidence="2">DSM 16779</strain>
    </source>
</reference>
<accession>A0A1N6IZ45</accession>
<dbReference type="STRING" id="59733.SAMN05421769_3953"/>
<evidence type="ECO:0000313" key="2">
    <source>
        <dbReference type="Proteomes" id="UP000184782"/>
    </source>
</evidence>
<dbReference type="Pfam" id="PF20102">
    <property type="entry name" value="DUF6492"/>
    <property type="match status" value="1"/>
</dbReference>
<proteinExistence type="predicted"/>
<keyword evidence="2" id="KW-1185">Reference proteome</keyword>
<gene>
    <name evidence="1" type="ORF">SAMN05421769_3953</name>
</gene>
<sequence length="273" mass="33034">MEKLILFVKTYRADFESCSKLIESINQHNKDKIKLLISVNDEDISFFKQNLQTDLFDIIKDSDIIAMENKDPWQYQQIVKSQLHRLNITENYVCLDSDSYFIKDFYISDFIQDDVPYTIIHQQKEMFSWLSNNRKHFKDDPKQYFEDISRKIMAKFGRKGICYDYGPSPTIWSNKVWKDFQENYLDANNINYPDLIHEFPSEFTWYGEWLLKSNVIPLFPKEPLFKVFHYKKQFQDFIKEGHTRESIKENYLGVVLQSNWNRDLKWYQKKISL</sequence>